<feature type="region of interest" description="Disordered" evidence="7">
    <location>
        <begin position="362"/>
        <end position="381"/>
    </location>
</feature>
<evidence type="ECO:0000256" key="6">
    <source>
        <dbReference type="ARBA" id="ARBA00035183"/>
    </source>
</evidence>
<evidence type="ECO:0000313" key="8">
    <source>
        <dbReference type="EMBL" id="KAK7942597.1"/>
    </source>
</evidence>
<keyword evidence="5" id="KW-0687">Ribonucleoprotein</keyword>
<evidence type="ECO:0000256" key="4">
    <source>
        <dbReference type="ARBA" id="ARBA00023128"/>
    </source>
</evidence>
<feature type="compositionally biased region" description="Low complexity" evidence="7">
    <location>
        <begin position="13"/>
        <end position="39"/>
    </location>
</feature>
<dbReference type="GeneID" id="92080994"/>
<evidence type="ECO:0000313" key="9">
    <source>
        <dbReference type="Proteomes" id="UP001391051"/>
    </source>
</evidence>
<dbReference type="RefSeq" id="XP_066694628.1">
    <property type="nucleotide sequence ID" value="XM_066847932.1"/>
</dbReference>
<evidence type="ECO:0000256" key="3">
    <source>
        <dbReference type="ARBA" id="ARBA00022980"/>
    </source>
</evidence>
<organism evidence="8 9">
    <name type="scientific">Apiospora aurea</name>
    <dbReference type="NCBI Taxonomy" id="335848"/>
    <lineage>
        <taxon>Eukaryota</taxon>
        <taxon>Fungi</taxon>
        <taxon>Dikarya</taxon>
        <taxon>Ascomycota</taxon>
        <taxon>Pezizomycotina</taxon>
        <taxon>Sordariomycetes</taxon>
        <taxon>Xylariomycetidae</taxon>
        <taxon>Amphisphaeriales</taxon>
        <taxon>Apiosporaceae</taxon>
        <taxon>Apiospora</taxon>
    </lineage>
</organism>
<evidence type="ECO:0000256" key="1">
    <source>
        <dbReference type="ARBA" id="ARBA00004173"/>
    </source>
</evidence>
<name>A0ABR1PXY0_9PEZI</name>
<feature type="region of interest" description="Disordered" evidence="7">
    <location>
        <begin position="54"/>
        <end position="74"/>
    </location>
</feature>
<comment type="similarity">
    <text evidence="2">Belongs to the mitochondrion-specific ribosomal protein mL50 family.</text>
</comment>
<reference evidence="8 9" key="1">
    <citation type="submission" date="2023-01" db="EMBL/GenBank/DDBJ databases">
        <title>Analysis of 21 Apiospora genomes using comparative genomics revels a genus with tremendous synthesis potential of carbohydrate active enzymes and secondary metabolites.</title>
        <authorList>
            <person name="Sorensen T."/>
        </authorList>
    </citation>
    <scope>NUCLEOTIDE SEQUENCE [LARGE SCALE GENOMIC DNA]</scope>
    <source>
        <strain evidence="8 9">CBS 24483</strain>
    </source>
</reference>
<feature type="region of interest" description="Disordered" evidence="7">
    <location>
        <begin position="1"/>
        <end position="39"/>
    </location>
</feature>
<dbReference type="Pfam" id="PF10501">
    <property type="entry name" value="Ribosomal_L50"/>
    <property type="match status" value="1"/>
</dbReference>
<gene>
    <name evidence="8" type="ORF">PG986_011710</name>
</gene>
<dbReference type="EMBL" id="JAQQWE010000008">
    <property type="protein sequence ID" value="KAK7942597.1"/>
    <property type="molecule type" value="Genomic_DNA"/>
</dbReference>
<dbReference type="Proteomes" id="UP001391051">
    <property type="component" value="Unassembled WGS sequence"/>
</dbReference>
<evidence type="ECO:0000256" key="2">
    <source>
        <dbReference type="ARBA" id="ARBA00008860"/>
    </source>
</evidence>
<sequence>MRRISRLGKPSGARLAPTARPLAPLCTPRAAATRPSPTPAAVTINTLRFYSSRQPEPLPASLTSGGKSAAAAPESVEELAAEELEVQQFDHQSQQRVFVPPPRPSVAERADTITDTLYTPATTAEGLESIGGLGSWWDDPAHWPETSDFVGFKPKHKVQEPALLEAAVRRALTETLVMKQLGQEEQLTGIWGLQGKAQHDAVLALDIRVDSDGTATVTGDLHAVADGLVVKDGEPNVDSADVLPSAAEALAWKQQADQSWKGTSLQDARLKFAVIKRVMQLTGQVVPDQKLADIATARGLLATLSKPPKPKTFSQEIETKKQDLVALPNVAFSPKRVTRGHKDQALGRYKLIEAEFRKRDLQDGPLSVPKSREKKHWNGEA</sequence>
<keyword evidence="3" id="KW-0689">Ribosomal protein</keyword>
<evidence type="ECO:0000256" key="5">
    <source>
        <dbReference type="ARBA" id="ARBA00023274"/>
    </source>
</evidence>
<proteinExistence type="inferred from homology"/>
<comment type="subcellular location">
    <subcellularLocation>
        <location evidence="1">Mitochondrion</location>
    </subcellularLocation>
</comment>
<accession>A0ABR1PXY0</accession>
<keyword evidence="4" id="KW-0496">Mitochondrion</keyword>
<protein>
    <recommendedName>
        <fullName evidence="6">Large ribosomal subunit protein mL50</fullName>
    </recommendedName>
</protein>
<evidence type="ECO:0000256" key="7">
    <source>
        <dbReference type="SAM" id="MobiDB-lite"/>
    </source>
</evidence>
<dbReference type="InterPro" id="IPR018305">
    <property type="entry name" value="Ribosomal_m50"/>
</dbReference>
<comment type="caution">
    <text evidence="8">The sequence shown here is derived from an EMBL/GenBank/DDBJ whole genome shotgun (WGS) entry which is preliminary data.</text>
</comment>
<keyword evidence="9" id="KW-1185">Reference proteome</keyword>